<reference evidence="1" key="1">
    <citation type="submission" date="2021-05" db="EMBL/GenBank/DDBJ databases">
        <authorList>
            <person name="Alioto T."/>
            <person name="Alioto T."/>
            <person name="Gomez Garrido J."/>
        </authorList>
    </citation>
    <scope>NUCLEOTIDE SEQUENCE</scope>
</reference>
<name>A0A8D8C207_CULPI</name>
<accession>A0A8D8C207</accession>
<evidence type="ECO:0000313" key="1">
    <source>
        <dbReference type="EMBL" id="CAG6485510.1"/>
    </source>
</evidence>
<dbReference type="AlphaFoldDB" id="A0A8D8C207"/>
<protein>
    <submittedName>
        <fullName evidence="1">(northern house mosquito) hypothetical protein</fullName>
    </submittedName>
</protein>
<sequence>MIAIMTLLLPLMIMVLIQHRMILLNLLNQSLVRIRVGSAAAHSLELKTELLPGAGGMAVTGEPRSTVKKSCLQLLGNLRWRKHQMLRLLIVHIQLVPSLLSSAARLFQHARHHPHAQIQLQPRVEVKEM</sequence>
<proteinExistence type="predicted"/>
<organism evidence="1">
    <name type="scientific">Culex pipiens</name>
    <name type="common">House mosquito</name>
    <dbReference type="NCBI Taxonomy" id="7175"/>
    <lineage>
        <taxon>Eukaryota</taxon>
        <taxon>Metazoa</taxon>
        <taxon>Ecdysozoa</taxon>
        <taxon>Arthropoda</taxon>
        <taxon>Hexapoda</taxon>
        <taxon>Insecta</taxon>
        <taxon>Pterygota</taxon>
        <taxon>Neoptera</taxon>
        <taxon>Endopterygota</taxon>
        <taxon>Diptera</taxon>
        <taxon>Nematocera</taxon>
        <taxon>Culicoidea</taxon>
        <taxon>Culicidae</taxon>
        <taxon>Culicinae</taxon>
        <taxon>Culicini</taxon>
        <taxon>Culex</taxon>
        <taxon>Culex</taxon>
    </lineage>
</organism>
<dbReference type="EMBL" id="HBUE01101401">
    <property type="protein sequence ID" value="CAG6485510.1"/>
    <property type="molecule type" value="Transcribed_RNA"/>
</dbReference>